<sequence length="534" mass="60106">MRKQYFANVWDLTLFILKRDKWRISIWILSLVFFDTIVAVQITNMYPTQVERDSFKIIMENPAMVAMFGEGYGIDNYTQGAFWAHMMYLWVGLFVAIMAIMLVAKHLRNEEEEGRYELIRSFPVGRDAYLLSTMIVMLMTFLVLGVLMGGFLSLLGLEDIGFIGSMNYGLGLGLIGFFFAAVSAVIAQLYQSNRSVMSTSFMTLFVLYIIFSIGAASSEALMWLSPFKWLVHSQPFVNNLVWPLLVLFVTSLGLIYLALYLSSIRDMDAGFFQSKRGKQTIASYANGPFGFYLRLGKTQLIIWALGMFVLGASYGSIFGDLEAYLANNQFFEDILPEIPGVPLAVQFMGFIMVVLGMVSIIPAIMGMNKLAQEERKNRSDILMSHAVSRWSIVSSHFLLATITGVVMLFMSAVGMYIASSPMMDDPIAFSTFLGAIMVYVPTMVLMLGFSLLIIGFTANKTWIIWIFMGYSFFVSYLGQLLDLADFLEKLTPFGYIPKLPVDDMNWGTQGIILILGLLIAYIGYNRYTTRDING</sequence>
<evidence type="ECO:0000313" key="2">
    <source>
        <dbReference type="EMBL" id="QMS85209.1"/>
    </source>
</evidence>
<keyword evidence="1" id="KW-0472">Membrane</keyword>
<dbReference type="RefSeq" id="WP_258876989.1">
    <property type="nucleotide sequence ID" value="NZ_CP048914.1"/>
</dbReference>
<feature type="transmembrane region" description="Helical" evidence="1">
    <location>
        <begin position="168"/>
        <end position="190"/>
    </location>
</feature>
<feature type="transmembrane region" description="Helical" evidence="1">
    <location>
        <begin position="202"/>
        <end position="224"/>
    </location>
</feature>
<dbReference type="InterPro" id="IPR025699">
    <property type="entry name" value="ABC2_memb-like"/>
</dbReference>
<dbReference type="AlphaFoldDB" id="A0A7L7KS13"/>
<gene>
    <name evidence="2" type="ORF">G4Z02_05430</name>
</gene>
<feature type="transmembrane region" description="Helical" evidence="1">
    <location>
        <begin position="24"/>
        <end position="46"/>
    </location>
</feature>
<dbReference type="EMBL" id="CP048914">
    <property type="protein sequence ID" value="QMS85209.1"/>
    <property type="molecule type" value="Genomic_DNA"/>
</dbReference>
<protein>
    <submittedName>
        <fullName evidence="2">ABC transporter permease subunit</fullName>
    </submittedName>
</protein>
<keyword evidence="3" id="KW-1185">Reference proteome</keyword>
<dbReference type="GO" id="GO:0005886">
    <property type="term" value="C:plasma membrane"/>
    <property type="evidence" value="ECO:0007669"/>
    <property type="project" value="UniProtKB-SubCell"/>
</dbReference>
<feature type="transmembrane region" description="Helical" evidence="1">
    <location>
        <begin position="128"/>
        <end position="156"/>
    </location>
</feature>
<feature type="transmembrane region" description="Helical" evidence="1">
    <location>
        <begin position="462"/>
        <end position="484"/>
    </location>
</feature>
<evidence type="ECO:0000256" key="1">
    <source>
        <dbReference type="SAM" id="Phobius"/>
    </source>
</evidence>
<keyword evidence="1" id="KW-1133">Transmembrane helix</keyword>
<feature type="transmembrane region" description="Helical" evidence="1">
    <location>
        <begin position="87"/>
        <end position="107"/>
    </location>
</feature>
<proteinExistence type="predicted"/>
<organism evidence="2 3">
    <name type="scientific">Candidatus Xianfuyuplasma coldseepsis</name>
    <dbReference type="NCBI Taxonomy" id="2782163"/>
    <lineage>
        <taxon>Bacteria</taxon>
        <taxon>Bacillati</taxon>
        <taxon>Mycoplasmatota</taxon>
        <taxon>Mollicutes</taxon>
        <taxon>Candidatus Izemoplasmatales</taxon>
        <taxon>Candidatus Izemoplasmataceae</taxon>
        <taxon>Candidatus Xianfuyuplasma</taxon>
    </lineage>
</organism>
<feature type="transmembrane region" description="Helical" evidence="1">
    <location>
        <begin position="341"/>
        <end position="365"/>
    </location>
</feature>
<evidence type="ECO:0000313" key="3">
    <source>
        <dbReference type="Proteomes" id="UP000514720"/>
    </source>
</evidence>
<dbReference type="GO" id="GO:0140359">
    <property type="term" value="F:ABC-type transporter activity"/>
    <property type="evidence" value="ECO:0007669"/>
    <property type="project" value="InterPro"/>
</dbReference>
<dbReference type="KEGG" id="xcl:G4Z02_05430"/>
<dbReference type="Proteomes" id="UP000514720">
    <property type="component" value="Chromosome"/>
</dbReference>
<dbReference type="Pfam" id="PF13346">
    <property type="entry name" value="ABC2_membrane_5"/>
    <property type="match status" value="1"/>
</dbReference>
<feature type="transmembrane region" description="Helical" evidence="1">
    <location>
        <begin position="429"/>
        <end position="455"/>
    </location>
</feature>
<feature type="transmembrane region" description="Helical" evidence="1">
    <location>
        <begin position="240"/>
        <end position="261"/>
    </location>
</feature>
<feature type="transmembrane region" description="Helical" evidence="1">
    <location>
        <begin position="300"/>
        <end position="321"/>
    </location>
</feature>
<keyword evidence="1" id="KW-0812">Transmembrane</keyword>
<reference evidence="2 3" key="1">
    <citation type="submission" date="2020-02" db="EMBL/GenBank/DDBJ databases">
        <authorList>
            <person name="Zheng R.K."/>
            <person name="Sun C.M."/>
        </authorList>
    </citation>
    <scope>NUCLEOTIDE SEQUENCE [LARGE SCALE GENOMIC DNA]</scope>
    <source>
        <strain evidence="3">zrk13</strain>
    </source>
</reference>
<name>A0A7L7KS13_9MOLU</name>
<feature type="transmembrane region" description="Helical" evidence="1">
    <location>
        <begin position="386"/>
        <end position="417"/>
    </location>
</feature>
<accession>A0A7L7KS13</accession>
<feature type="transmembrane region" description="Helical" evidence="1">
    <location>
        <begin position="504"/>
        <end position="524"/>
    </location>
</feature>